<evidence type="ECO:0000313" key="1">
    <source>
        <dbReference type="EMBL" id="KAJ6415722.1"/>
    </source>
</evidence>
<organism evidence="1 2">
    <name type="scientific">Salix udensis</name>
    <dbReference type="NCBI Taxonomy" id="889485"/>
    <lineage>
        <taxon>Eukaryota</taxon>
        <taxon>Viridiplantae</taxon>
        <taxon>Streptophyta</taxon>
        <taxon>Embryophyta</taxon>
        <taxon>Tracheophyta</taxon>
        <taxon>Spermatophyta</taxon>
        <taxon>Magnoliopsida</taxon>
        <taxon>eudicotyledons</taxon>
        <taxon>Gunneridae</taxon>
        <taxon>Pentapetalae</taxon>
        <taxon>rosids</taxon>
        <taxon>fabids</taxon>
        <taxon>Malpighiales</taxon>
        <taxon>Salicaceae</taxon>
        <taxon>Saliceae</taxon>
        <taxon>Salix</taxon>
    </lineage>
</organism>
<reference evidence="1 2" key="1">
    <citation type="journal article" date="2023" name="Int. J. Mol. Sci.">
        <title>De Novo Assembly and Annotation of 11 Diverse Shrub Willow (Salix) Genomes Reveals Novel Gene Organization in Sex-Linked Regions.</title>
        <authorList>
            <person name="Hyden B."/>
            <person name="Feng K."/>
            <person name="Yates T.B."/>
            <person name="Jawdy S."/>
            <person name="Cereghino C."/>
            <person name="Smart L.B."/>
            <person name="Muchero W."/>
        </authorList>
    </citation>
    <scope>NUCLEOTIDE SEQUENCE [LARGE SCALE GENOMIC DNA]</scope>
    <source>
        <tissue evidence="1">Shoot tip</tissue>
    </source>
</reference>
<proteinExistence type="predicted"/>
<accession>A0AAD6P3T5</accession>
<evidence type="ECO:0000313" key="2">
    <source>
        <dbReference type="Proteomes" id="UP001162972"/>
    </source>
</evidence>
<dbReference type="EMBL" id="JAPFFJ010000012">
    <property type="protein sequence ID" value="KAJ6415722.1"/>
    <property type="molecule type" value="Genomic_DNA"/>
</dbReference>
<protein>
    <submittedName>
        <fullName evidence="1">Uncharacterized protein</fullName>
    </submittedName>
</protein>
<gene>
    <name evidence="1" type="ORF">OIU84_004502</name>
</gene>
<comment type="caution">
    <text evidence="1">The sequence shown here is derived from an EMBL/GenBank/DDBJ whole genome shotgun (WGS) entry which is preliminary data.</text>
</comment>
<keyword evidence="2" id="KW-1185">Reference proteome</keyword>
<sequence>MEEETIRCDEVLCKGLGAGSIASILQLFVSRTRHALTRLAAWAIRPSRDMLFIVYVLGEVVGRGLFPRVSYMVSPQTRVLLSSSFNVASGLWQRSVLAGNWEGSGFSIHTGLMRILLISTLR</sequence>
<dbReference type="AlphaFoldDB" id="A0AAD6P3T5"/>
<dbReference type="Proteomes" id="UP001162972">
    <property type="component" value="Chromosome 3"/>
</dbReference>
<name>A0AAD6P3T5_9ROSI</name>